<dbReference type="Pfam" id="PF00505">
    <property type="entry name" value="HMG_box"/>
    <property type="match status" value="1"/>
</dbReference>
<evidence type="ECO:0000256" key="3">
    <source>
        <dbReference type="SAM" id="MobiDB-lite"/>
    </source>
</evidence>
<dbReference type="SUPFAM" id="SSF47095">
    <property type="entry name" value="HMG-box"/>
    <property type="match status" value="2"/>
</dbReference>
<organism evidence="5 6">
    <name type="scientific">Apiotrichum porosum</name>
    <dbReference type="NCBI Taxonomy" id="105984"/>
    <lineage>
        <taxon>Eukaryota</taxon>
        <taxon>Fungi</taxon>
        <taxon>Dikarya</taxon>
        <taxon>Basidiomycota</taxon>
        <taxon>Agaricomycotina</taxon>
        <taxon>Tremellomycetes</taxon>
        <taxon>Trichosporonales</taxon>
        <taxon>Trichosporonaceae</taxon>
        <taxon>Apiotrichum</taxon>
    </lineage>
</organism>
<dbReference type="InterPro" id="IPR050342">
    <property type="entry name" value="HMGB"/>
</dbReference>
<evidence type="ECO:0000259" key="4">
    <source>
        <dbReference type="PROSITE" id="PS50118"/>
    </source>
</evidence>
<dbReference type="EMBL" id="RSCE01000004">
    <property type="protein sequence ID" value="RSH83112.1"/>
    <property type="molecule type" value="Genomic_DNA"/>
</dbReference>
<comment type="caution">
    <text evidence="5">The sequence shown here is derived from an EMBL/GenBank/DDBJ whole genome shotgun (WGS) entry which is preliminary data.</text>
</comment>
<dbReference type="RefSeq" id="XP_028477064.1">
    <property type="nucleotide sequence ID" value="XM_028622172.1"/>
</dbReference>
<dbReference type="GO" id="GO:0005634">
    <property type="term" value="C:nucleus"/>
    <property type="evidence" value="ECO:0007669"/>
    <property type="project" value="UniProtKB-UniRule"/>
</dbReference>
<evidence type="ECO:0000313" key="5">
    <source>
        <dbReference type="EMBL" id="RSH83112.1"/>
    </source>
</evidence>
<feature type="domain" description="HMG box" evidence="4">
    <location>
        <begin position="264"/>
        <end position="336"/>
    </location>
</feature>
<feature type="region of interest" description="Disordered" evidence="3">
    <location>
        <begin position="54"/>
        <end position="137"/>
    </location>
</feature>
<sequence>MALNIVRSTGIPAIARANAVRAFSSSPAVSMAARAAAVGKTSTAAAEKKKADAAQLKEKAKAHAAKEKEKEKAKAAAAKEKEKVKAAAAKQKEKEKAKAAKQKEKEKGIVDAEKKKLADARAKEKATSVKEKEDRSTVKALLAAAPKRPATPYLVYFTEFWSTNKGTYKTAEGNYKNTAGGTTLTEAVKDASAKWLVMSEAEQAKYREAASDAAAKYARDYRRFYESLTPENLKLIAKVQGKEPAPPGGRRAAKLELRNRPGNPGKPSGAYFMFLKDKRAEIEAANPNWTGNERMLKLSRAAGDMWRNLPQADKDAYKEKNAVAKEAYDAWVKTQE</sequence>
<dbReference type="AlphaFoldDB" id="A0A427XW98"/>
<evidence type="ECO:0000313" key="6">
    <source>
        <dbReference type="Proteomes" id="UP000279236"/>
    </source>
</evidence>
<proteinExistence type="predicted"/>
<dbReference type="GO" id="GO:0006357">
    <property type="term" value="P:regulation of transcription by RNA polymerase II"/>
    <property type="evidence" value="ECO:0007669"/>
    <property type="project" value="TreeGrafter"/>
</dbReference>
<dbReference type="SMART" id="SM00398">
    <property type="entry name" value="HMG"/>
    <property type="match status" value="2"/>
</dbReference>
<dbReference type="PANTHER" id="PTHR48112:SF22">
    <property type="entry name" value="MITOCHONDRIAL TRANSCRIPTION FACTOR A, ISOFORM B"/>
    <property type="match status" value="1"/>
</dbReference>
<dbReference type="CDD" id="cd00084">
    <property type="entry name" value="HMG-box_SF"/>
    <property type="match status" value="1"/>
</dbReference>
<evidence type="ECO:0000256" key="2">
    <source>
        <dbReference type="PROSITE-ProRule" id="PRU00267"/>
    </source>
</evidence>
<accession>A0A427XW98</accession>
<dbReference type="PROSITE" id="PS50118">
    <property type="entry name" value="HMG_BOX_2"/>
    <property type="match status" value="2"/>
</dbReference>
<evidence type="ECO:0000256" key="1">
    <source>
        <dbReference type="ARBA" id="ARBA00023125"/>
    </source>
</evidence>
<gene>
    <name evidence="5" type="ORF">EHS24_006769</name>
</gene>
<dbReference type="GO" id="GO:0003677">
    <property type="term" value="F:DNA binding"/>
    <property type="evidence" value="ECO:0007669"/>
    <property type="project" value="UniProtKB-UniRule"/>
</dbReference>
<dbReference type="STRING" id="105984.A0A427XW98"/>
<dbReference type="OrthoDB" id="5550281at2759"/>
<protein>
    <recommendedName>
        <fullName evidence="4">HMG box domain-containing protein</fullName>
    </recommendedName>
</protein>
<feature type="DNA-binding region" description="HMG box" evidence="2">
    <location>
        <begin position="264"/>
        <end position="336"/>
    </location>
</feature>
<dbReference type="Proteomes" id="UP000279236">
    <property type="component" value="Unassembled WGS sequence"/>
</dbReference>
<keyword evidence="1 2" id="KW-0238">DNA-binding</keyword>
<dbReference type="Pfam" id="PF09011">
    <property type="entry name" value="HMG_box_2"/>
    <property type="match status" value="1"/>
</dbReference>
<feature type="domain" description="HMG box" evidence="4">
    <location>
        <begin position="146"/>
        <end position="225"/>
    </location>
</feature>
<dbReference type="PANTHER" id="PTHR48112">
    <property type="entry name" value="HIGH MOBILITY GROUP PROTEIN DSP1"/>
    <property type="match status" value="1"/>
</dbReference>
<keyword evidence="6" id="KW-1185">Reference proteome</keyword>
<name>A0A427XW98_9TREE</name>
<dbReference type="InterPro" id="IPR009071">
    <property type="entry name" value="HMG_box_dom"/>
</dbReference>
<dbReference type="GeneID" id="39591312"/>
<keyword evidence="2" id="KW-0539">Nucleus</keyword>
<dbReference type="InterPro" id="IPR036910">
    <property type="entry name" value="HMG_box_dom_sf"/>
</dbReference>
<feature type="DNA-binding region" description="HMG box" evidence="2">
    <location>
        <begin position="146"/>
        <end position="225"/>
    </location>
</feature>
<dbReference type="Gene3D" id="1.10.30.10">
    <property type="entry name" value="High mobility group box domain"/>
    <property type="match status" value="2"/>
</dbReference>
<reference evidence="5 6" key="1">
    <citation type="submission" date="2018-11" db="EMBL/GenBank/DDBJ databases">
        <title>Genome sequence of Apiotrichum porosum DSM 27194.</title>
        <authorList>
            <person name="Aliyu H."/>
            <person name="Gorte O."/>
            <person name="Ochsenreither K."/>
        </authorList>
    </citation>
    <scope>NUCLEOTIDE SEQUENCE [LARGE SCALE GENOMIC DNA]</scope>
    <source>
        <strain evidence="5 6">DSM 27194</strain>
    </source>
</reference>